<dbReference type="Pfam" id="PF04634">
    <property type="entry name" value="YezG-like"/>
    <property type="match status" value="1"/>
</dbReference>
<evidence type="ECO:0000313" key="1">
    <source>
        <dbReference type="EMBL" id="KXT70279.1"/>
    </source>
</evidence>
<dbReference type="Gene3D" id="3.30.500.20">
    <property type="entry name" value="BH3703-like domains"/>
    <property type="match status" value="1"/>
</dbReference>
<dbReference type="EMBL" id="LQRC01000218">
    <property type="protein sequence ID" value="KXT70279.1"/>
    <property type="molecule type" value="Genomic_DNA"/>
</dbReference>
<dbReference type="InterPro" id="IPR006728">
    <property type="entry name" value="YezG-like"/>
</dbReference>
<dbReference type="Proteomes" id="UP000070096">
    <property type="component" value="Unassembled WGS sequence"/>
</dbReference>
<reference evidence="1 2" key="1">
    <citation type="submission" date="2016-01" db="EMBL/GenBank/DDBJ databases">
        <title>Highly variable Streptococcus oralis are common among viridans streptococci isolated from primates.</title>
        <authorList>
            <person name="Denapaite D."/>
            <person name="Rieger M."/>
            <person name="Koendgen S."/>
            <person name="Brueckner R."/>
            <person name="Ochigava I."/>
            <person name="Kappeler P."/>
            <person name="Maetz-Rensing K."/>
            <person name="Leendertz F."/>
            <person name="Hakenbeck R."/>
        </authorList>
    </citation>
    <scope>NUCLEOTIDE SEQUENCE [LARGE SCALE GENOMIC DNA]</scope>
    <source>
        <strain evidence="1 2">DD07</strain>
    </source>
</reference>
<dbReference type="PATRIC" id="fig|1302.21.peg.1752"/>
<dbReference type="NCBIfam" id="TIGR01741">
    <property type="entry name" value="staph_tand_hypo"/>
    <property type="match status" value="1"/>
</dbReference>
<organism evidence="1 2">
    <name type="scientific">Streptococcus gordonii</name>
    <dbReference type="NCBI Taxonomy" id="1302"/>
    <lineage>
        <taxon>Bacteria</taxon>
        <taxon>Bacillati</taxon>
        <taxon>Bacillota</taxon>
        <taxon>Bacilli</taxon>
        <taxon>Lactobacillales</taxon>
        <taxon>Streptococcaceae</taxon>
        <taxon>Streptococcus</taxon>
    </lineage>
</organism>
<evidence type="ECO:0000313" key="2">
    <source>
        <dbReference type="Proteomes" id="UP000070096"/>
    </source>
</evidence>
<accession>A0A139N2K9</accession>
<proteinExistence type="predicted"/>
<comment type="caution">
    <text evidence="1">The sequence shown here is derived from an EMBL/GenBank/DDBJ whole genome shotgun (WGS) entry which is preliminary data.</text>
</comment>
<dbReference type="AlphaFoldDB" id="A0A139N2K9"/>
<dbReference type="SUPFAM" id="SSF160424">
    <property type="entry name" value="BH3703-like"/>
    <property type="match status" value="1"/>
</dbReference>
<gene>
    <name evidence="1" type="ORF">SGODD07_01575</name>
</gene>
<dbReference type="InterPro" id="IPR036170">
    <property type="entry name" value="YezG-like_sf"/>
</dbReference>
<protein>
    <submittedName>
        <fullName evidence="1">Putative repetitive protein near ESAT cluster</fullName>
    </submittedName>
</protein>
<name>A0A139N2K9_STRGN</name>
<sequence>MEEQIKEKIREIAQSVNETIPVAWDNLYIGINLASDGGGVYYFFNEEGKDEYIYNLYIPKQYSIPISEFKENERRIFRLAWELREIFEKEEQPLWSSCTIKVLGTKLSAGFDYAPWNESGFGPSALLKYFKYKYLGFEPRDEKELEQFKAMEAFQREHNSN</sequence>